<name>A0A1M5TYR6_9ACTN</name>
<feature type="domain" description="Nif11" evidence="1">
    <location>
        <begin position="1"/>
        <end position="47"/>
    </location>
</feature>
<accession>A0A1M5TYR6</accession>
<gene>
    <name evidence="2" type="ORF">SAMN05443575_4083</name>
</gene>
<proteinExistence type="predicted"/>
<dbReference type="EMBL" id="FQVU01000007">
    <property type="protein sequence ID" value="SHH55932.1"/>
    <property type="molecule type" value="Genomic_DNA"/>
</dbReference>
<organism evidence="2 3">
    <name type="scientific">Jatrophihabitans endophyticus</name>
    <dbReference type="NCBI Taxonomy" id="1206085"/>
    <lineage>
        <taxon>Bacteria</taxon>
        <taxon>Bacillati</taxon>
        <taxon>Actinomycetota</taxon>
        <taxon>Actinomycetes</taxon>
        <taxon>Jatrophihabitantales</taxon>
        <taxon>Jatrophihabitantaceae</taxon>
        <taxon>Jatrophihabitans</taxon>
    </lineage>
</organism>
<dbReference type="RefSeq" id="WP_073392281.1">
    <property type="nucleotide sequence ID" value="NZ_FQVU01000007.1"/>
</dbReference>
<dbReference type="Pfam" id="PF07862">
    <property type="entry name" value="Nif11"/>
    <property type="match status" value="1"/>
</dbReference>
<dbReference type="AlphaFoldDB" id="A0A1M5TYR6"/>
<protein>
    <recommendedName>
        <fullName evidence="1">Nif11 domain-containing protein</fullName>
    </recommendedName>
</protein>
<dbReference type="Proteomes" id="UP000186132">
    <property type="component" value="Unassembled WGS sequence"/>
</dbReference>
<dbReference type="InterPro" id="IPR012903">
    <property type="entry name" value="Nif11"/>
</dbReference>
<dbReference type="STRING" id="1206085.SAMN05443575_4083"/>
<sequence length="74" mass="7876">MSQEDAVTLIKQLNDDESLAKSVRTAQLDAVVAEAKKTGLEVSGDDLKAALNGAQKGSIDVNIPGWFSTTVNWD</sequence>
<evidence type="ECO:0000259" key="1">
    <source>
        <dbReference type="Pfam" id="PF07862"/>
    </source>
</evidence>
<keyword evidence="3" id="KW-1185">Reference proteome</keyword>
<evidence type="ECO:0000313" key="2">
    <source>
        <dbReference type="EMBL" id="SHH55932.1"/>
    </source>
</evidence>
<reference evidence="2 3" key="1">
    <citation type="submission" date="2016-11" db="EMBL/GenBank/DDBJ databases">
        <authorList>
            <person name="Jaros S."/>
            <person name="Januszkiewicz K."/>
            <person name="Wedrychowicz H."/>
        </authorList>
    </citation>
    <scope>NUCLEOTIDE SEQUENCE [LARGE SCALE GENOMIC DNA]</scope>
    <source>
        <strain evidence="2 3">DSM 45627</strain>
    </source>
</reference>
<evidence type="ECO:0000313" key="3">
    <source>
        <dbReference type="Proteomes" id="UP000186132"/>
    </source>
</evidence>